<dbReference type="RefSeq" id="WP_311690190.1">
    <property type="nucleotide sequence ID" value="NZ_JAVRHL010000002.1"/>
</dbReference>
<dbReference type="Gene3D" id="3.30.420.40">
    <property type="match status" value="2"/>
</dbReference>
<keyword evidence="2" id="KW-0808">Transferase</keyword>
<evidence type="ECO:0000313" key="2">
    <source>
        <dbReference type="EMBL" id="MDT0682439.1"/>
    </source>
</evidence>
<dbReference type="Proteomes" id="UP001265259">
    <property type="component" value="Unassembled WGS sequence"/>
</dbReference>
<dbReference type="PANTHER" id="PTHR11735">
    <property type="entry name" value="TRNA N6-ADENOSINE THREONYLCARBAMOYLTRANSFERASE"/>
    <property type="match status" value="1"/>
</dbReference>
<comment type="caution">
    <text evidence="2">The sequence shown here is derived from an EMBL/GenBank/DDBJ whole genome shotgun (WGS) entry which is preliminary data.</text>
</comment>
<dbReference type="Pfam" id="PF00814">
    <property type="entry name" value="TsaD"/>
    <property type="match status" value="1"/>
</dbReference>
<sequence>MSEGPLILSFDTSAAHCAAAVMSGHRVLAACVETMQTGQAERLMPLLAEVLGAAGASPQDVTAIGVGTGPGNFTGIRIAVSAARGLALSLGRPAIGVGVMEALAEGTGGRVRSCLDGRRGAAYLQDFEGGAPAEPCLAELDRLPAAPAGTVCIGPFAEEIAGRLGLSVAAPALPIAEAIGRIALRRHAQEGLTRPAPLYLRRADAAPSSDPPPAILP</sequence>
<dbReference type="InterPro" id="IPR043129">
    <property type="entry name" value="ATPase_NBD"/>
</dbReference>
<name>A0ABU3DFV6_9RHOB</name>
<evidence type="ECO:0000313" key="3">
    <source>
        <dbReference type="Proteomes" id="UP001265259"/>
    </source>
</evidence>
<gene>
    <name evidence="2" type="primary">tsaB</name>
    <name evidence="2" type="ORF">RM543_07075</name>
</gene>
<keyword evidence="3" id="KW-1185">Reference proteome</keyword>
<evidence type="ECO:0000259" key="1">
    <source>
        <dbReference type="Pfam" id="PF00814"/>
    </source>
</evidence>
<dbReference type="PANTHER" id="PTHR11735:SF11">
    <property type="entry name" value="TRNA THREONYLCARBAMOYLADENOSINE BIOSYNTHESIS PROTEIN TSAB"/>
    <property type="match status" value="1"/>
</dbReference>
<dbReference type="InterPro" id="IPR022496">
    <property type="entry name" value="T6A_TsaB"/>
</dbReference>
<protein>
    <submittedName>
        <fullName evidence="2">tRNA (Adenosine(37)-N6)-threonylcarbamoyltransferase complex dimerization subunit type 1 TsaB</fullName>
        <ecNumber evidence="2">2.3.1.234</ecNumber>
    </submittedName>
</protein>
<keyword evidence="2" id="KW-0012">Acyltransferase</keyword>
<dbReference type="EMBL" id="JAVRHL010000002">
    <property type="protein sequence ID" value="MDT0682439.1"/>
    <property type="molecule type" value="Genomic_DNA"/>
</dbReference>
<dbReference type="EC" id="2.3.1.234" evidence="2"/>
<organism evidence="2 3">
    <name type="scientific">Tropicimonas omnivorans</name>
    <dbReference type="NCBI Taxonomy" id="3075590"/>
    <lineage>
        <taxon>Bacteria</taxon>
        <taxon>Pseudomonadati</taxon>
        <taxon>Pseudomonadota</taxon>
        <taxon>Alphaproteobacteria</taxon>
        <taxon>Rhodobacterales</taxon>
        <taxon>Roseobacteraceae</taxon>
        <taxon>Tropicimonas</taxon>
    </lineage>
</organism>
<dbReference type="NCBIfam" id="TIGR03725">
    <property type="entry name" value="T6A_YeaZ"/>
    <property type="match status" value="1"/>
</dbReference>
<feature type="domain" description="Gcp-like" evidence="1">
    <location>
        <begin position="40"/>
        <end position="127"/>
    </location>
</feature>
<proteinExistence type="predicted"/>
<reference evidence="2 3" key="1">
    <citation type="submission" date="2023-09" db="EMBL/GenBank/DDBJ databases">
        <authorList>
            <person name="Rey-Velasco X."/>
        </authorList>
    </citation>
    <scope>NUCLEOTIDE SEQUENCE [LARGE SCALE GENOMIC DNA]</scope>
    <source>
        <strain evidence="2 3">F158</strain>
    </source>
</reference>
<dbReference type="GO" id="GO:0061711">
    <property type="term" value="F:tRNA N(6)-L-threonylcarbamoyladenine synthase activity"/>
    <property type="evidence" value="ECO:0007669"/>
    <property type="project" value="UniProtKB-EC"/>
</dbReference>
<dbReference type="SUPFAM" id="SSF53067">
    <property type="entry name" value="Actin-like ATPase domain"/>
    <property type="match status" value="1"/>
</dbReference>
<accession>A0ABU3DFV6</accession>
<dbReference type="InterPro" id="IPR000905">
    <property type="entry name" value="Gcp-like_dom"/>
</dbReference>